<dbReference type="AlphaFoldDB" id="A0A1Y2FV20"/>
<evidence type="ECO:0000313" key="2">
    <source>
        <dbReference type="Proteomes" id="UP000193685"/>
    </source>
</evidence>
<dbReference type="EMBL" id="MCFI01000001">
    <property type="protein sequence ID" value="ORY87842.1"/>
    <property type="molecule type" value="Genomic_DNA"/>
</dbReference>
<protein>
    <submittedName>
        <fullName evidence="1">Uncharacterized protein</fullName>
    </submittedName>
</protein>
<proteinExistence type="predicted"/>
<name>A0A1Y2FV20_PROLT</name>
<accession>A0A1Y2FV20</accession>
<dbReference type="OrthoDB" id="9975846at2759"/>
<gene>
    <name evidence="1" type="ORF">BCR37DRAFT_390357</name>
</gene>
<comment type="caution">
    <text evidence="1">The sequence shown here is derived from an EMBL/GenBank/DDBJ whole genome shotgun (WGS) entry which is preliminary data.</text>
</comment>
<reference evidence="1 2" key="1">
    <citation type="submission" date="2016-07" db="EMBL/GenBank/DDBJ databases">
        <title>Pervasive Adenine N6-methylation of Active Genes in Fungi.</title>
        <authorList>
            <consortium name="DOE Joint Genome Institute"/>
            <person name="Mondo S.J."/>
            <person name="Dannebaum R.O."/>
            <person name="Kuo R.C."/>
            <person name="Labutti K."/>
            <person name="Haridas S."/>
            <person name="Kuo A."/>
            <person name="Salamov A."/>
            <person name="Ahrendt S.R."/>
            <person name="Lipzen A."/>
            <person name="Sullivan W."/>
            <person name="Andreopoulos W.B."/>
            <person name="Clum A."/>
            <person name="Lindquist E."/>
            <person name="Daum C."/>
            <person name="Ramamoorthy G.K."/>
            <person name="Gryganskyi A."/>
            <person name="Culley D."/>
            <person name="Magnuson J.K."/>
            <person name="James T.Y."/>
            <person name="O'Malley M.A."/>
            <person name="Stajich J.E."/>
            <person name="Spatafora J.W."/>
            <person name="Visel A."/>
            <person name="Grigoriev I.V."/>
        </authorList>
    </citation>
    <scope>NUCLEOTIDE SEQUENCE [LARGE SCALE GENOMIC DNA]</scope>
    <source>
        <strain evidence="1 2">12-1054</strain>
    </source>
</reference>
<dbReference type="Proteomes" id="UP000193685">
    <property type="component" value="Unassembled WGS sequence"/>
</dbReference>
<sequence>MAPPLDGSPDSVKGRTVKLPFNLLWESLVEKTTKPDRYLPVRDVTCRDNEDGSIYREMRLPGKDGSQGIVMKENIYHDEQTKTVEFRNVDDANFVVVNRYVDLGDGAGGYIEYFVKDSEGKMLGWMKGGRDGAGEAIEKHYRYAEEKEAAKKA</sequence>
<dbReference type="RefSeq" id="XP_040728337.1">
    <property type="nucleotide sequence ID" value="XM_040870842.1"/>
</dbReference>
<keyword evidence="2" id="KW-1185">Reference proteome</keyword>
<evidence type="ECO:0000313" key="1">
    <source>
        <dbReference type="EMBL" id="ORY87842.1"/>
    </source>
</evidence>
<organism evidence="1 2">
    <name type="scientific">Protomyces lactucae-debilis</name>
    <dbReference type="NCBI Taxonomy" id="2754530"/>
    <lineage>
        <taxon>Eukaryota</taxon>
        <taxon>Fungi</taxon>
        <taxon>Dikarya</taxon>
        <taxon>Ascomycota</taxon>
        <taxon>Taphrinomycotina</taxon>
        <taxon>Taphrinomycetes</taxon>
        <taxon>Taphrinales</taxon>
        <taxon>Protomycetaceae</taxon>
        <taxon>Protomyces</taxon>
    </lineage>
</organism>
<dbReference type="GeneID" id="63787441"/>